<dbReference type="Pfam" id="PF02195">
    <property type="entry name" value="ParB_N"/>
    <property type="match status" value="1"/>
</dbReference>
<keyword evidence="1" id="KW-0175">Coiled coil</keyword>
<dbReference type="SMART" id="SM00470">
    <property type="entry name" value="ParB"/>
    <property type="match status" value="1"/>
</dbReference>
<dbReference type="PANTHER" id="PTHR33375">
    <property type="entry name" value="CHROMOSOME-PARTITIONING PROTEIN PARB-RELATED"/>
    <property type="match status" value="1"/>
</dbReference>
<evidence type="ECO:0000313" key="3">
    <source>
        <dbReference type="EMBL" id="AFZ61055.1"/>
    </source>
</evidence>
<dbReference type="SUPFAM" id="SSF110849">
    <property type="entry name" value="ParB/Sulfiredoxin"/>
    <property type="match status" value="1"/>
</dbReference>
<dbReference type="Gene3D" id="1.10.10.2830">
    <property type="match status" value="1"/>
</dbReference>
<dbReference type="Gene3D" id="3.90.1530.10">
    <property type="entry name" value="Conserved hypothetical protein from pyrococcus furiosus pfu- 392566-001, ParB domain"/>
    <property type="match status" value="1"/>
</dbReference>
<accession>K9ZRP9</accession>
<keyword evidence="3" id="KW-0614">Plasmid</keyword>
<dbReference type="GO" id="GO:0005694">
    <property type="term" value="C:chromosome"/>
    <property type="evidence" value="ECO:0007669"/>
    <property type="project" value="TreeGrafter"/>
</dbReference>
<dbReference type="Proteomes" id="UP000010474">
    <property type="component" value="Plasmid pANACY.01"/>
</dbReference>
<dbReference type="PATRIC" id="fig|272123.3.peg.6240"/>
<reference evidence="4" key="1">
    <citation type="journal article" date="2013" name="Proc. Natl. Acad. Sci. U.S.A.">
        <title>Improving the coverage of the cyanobacterial phylum using diversity-driven genome sequencing.</title>
        <authorList>
            <person name="Shih P.M."/>
            <person name="Wu D."/>
            <person name="Latifi A."/>
            <person name="Axen S.D."/>
            <person name="Fewer D.P."/>
            <person name="Talla E."/>
            <person name="Calteau A."/>
            <person name="Cai F."/>
            <person name="Tandeau de Marsac N."/>
            <person name="Rippka R."/>
            <person name="Herdman M."/>
            <person name="Sivonen K."/>
            <person name="Coursin T."/>
            <person name="Laurent T."/>
            <person name="Goodwin L."/>
            <person name="Nolan M."/>
            <person name="Davenport K.W."/>
            <person name="Han C.S."/>
            <person name="Rubin E.M."/>
            <person name="Eisen J.A."/>
            <person name="Woyke T."/>
            <person name="Gugger M."/>
            <person name="Kerfeld C.A."/>
        </authorList>
    </citation>
    <scope>NUCLEOTIDE SEQUENCE [LARGE SCALE GENOMIC DNA]</scope>
    <source>
        <strain evidence="4">ATCC 27899 / PCC 7122</strain>
    </source>
</reference>
<organism evidence="3 4">
    <name type="scientific">Anabaena cylindrica (strain ATCC 27899 / PCC 7122)</name>
    <dbReference type="NCBI Taxonomy" id="272123"/>
    <lineage>
        <taxon>Bacteria</taxon>
        <taxon>Bacillati</taxon>
        <taxon>Cyanobacteriota</taxon>
        <taxon>Cyanophyceae</taxon>
        <taxon>Nostocales</taxon>
        <taxon>Nostocaceae</taxon>
        <taxon>Anabaena</taxon>
    </lineage>
</organism>
<proteinExistence type="predicted"/>
<evidence type="ECO:0000259" key="2">
    <source>
        <dbReference type="SMART" id="SM00470"/>
    </source>
</evidence>
<feature type="coiled-coil region" evidence="1">
    <location>
        <begin position="16"/>
        <end position="58"/>
    </location>
</feature>
<dbReference type="RefSeq" id="WP_015217666.1">
    <property type="nucleotide sequence ID" value="NC_019772.1"/>
</dbReference>
<dbReference type="AlphaFoldDB" id="K9ZRP9"/>
<evidence type="ECO:0000256" key="1">
    <source>
        <dbReference type="SAM" id="Coils"/>
    </source>
</evidence>
<dbReference type="InterPro" id="IPR050336">
    <property type="entry name" value="Chromosome_partition/occlusion"/>
</dbReference>
<name>K9ZRP9_ANACC</name>
<dbReference type="EMBL" id="CP003660">
    <property type="protein sequence ID" value="AFZ61055.1"/>
    <property type="molecule type" value="Genomic_DNA"/>
</dbReference>
<gene>
    <name evidence="3" type="ordered locus">Anacy_5754</name>
</gene>
<protein>
    <submittedName>
        <fullName evidence="3">ParB family protein</fullName>
    </submittedName>
</protein>
<dbReference type="PANTHER" id="PTHR33375:SF1">
    <property type="entry name" value="CHROMOSOME-PARTITIONING PROTEIN PARB-RELATED"/>
    <property type="match status" value="1"/>
</dbReference>
<dbReference type="OrthoDB" id="525900at2"/>
<dbReference type="KEGG" id="acy:Anacy_5754"/>
<sequence>MALPKIANKFSGAIQKTEQEQKVAELQAEIERLRAAQSPDLENELQELREQLQNQSGESQIDLALIDPNPDQPRQTITPELIQAKARLLKKHGQISAVILIPQGNGRYTLLDGQLRTEAAKLLGWSTIRAVIAAMPKDLDQSALLTFLGFEDLNPLDKAEAVFKEVIKSTDLEMDEVATMLGTVIKRVERDGNSKELAKLMAVNADEQQQGLELLGITGREQSLLGVLLELGLNPSSVKANLMPMLYLSPDLKQAIREQGLKGAHALALATLSAKTLDISENQAASERMMATDEVLKKNLTVAETRELIRNIKTKYLKSQKKELKEIKTILQKVNGISEDLLTRASSKQLQEMRSLLQQKLAEVEKVIAVSEW</sequence>
<geneLocation type="plasmid" evidence="3 4">
    <name>pANACY.01</name>
</geneLocation>
<dbReference type="HOGENOM" id="CLU_059892_0_0_3"/>
<keyword evidence="4" id="KW-1185">Reference proteome</keyword>
<evidence type="ECO:0000313" key="4">
    <source>
        <dbReference type="Proteomes" id="UP000010474"/>
    </source>
</evidence>
<feature type="domain" description="ParB-like N-terminal" evidence="2">
    <location>
        <begin position="59"/>
        <end position="153"/>
    </location>
</feature>
<dbReference type="InterPro" id="IPR003115">
    <property type="entry name" value="ParB_N"/>
</dbReference>
<dbReference type="InterPro" id="IPR036086">
    <property type="entry name" value="ParB/Sulfiredoxin_sf"/>
</dbReference>
<dbReference type="GO" id="GO:0007059">
    <property type="term" value="P:chromosome segregation"/>
    <property type="evidence" value="ECO:0007669"/>
    <property type="project" value="TreeGrafter"/>
</dbReference>